<dbReference type="InterPro" id="IPR011333">
    <property type="entry name" value="SKP1/BTB/POZ_sf"/>
</dbReference>
<feature type="domain" description="SKP1 component POZ" evidence="4">
    <location>
        <begin position="2"/>
        <end position="58"/>
    </location>
</feature>
<keyword evidence="6" id="KW-1185">Reference proteome</keyword>
<dbReference type="AlphaFoldDB" id="A0A1V9ZXU0"/>
<dbReference type="InterPro" id="IPR001232">
    <property type="entry name" value="SKP1-like"/>
</dbReference>
<evidence type="ECO:0000259" key="3">
    <source>
        <dbReference type="Pfam" id="PF01466"/>
    </source>
</evidence>
<feature type="domain" description="SKP1 component dimerisation" evidence="3">
    <location>
        <begin position="321"/>
        <end position="365"/>
    </location>
</feature>
<dbReference type="InterPro" id="IPR016072">
    <property type="entry name" value="Skp1_comp_dimer"/>
</dbReference>
<keyword evidence="5" id="KW-0418">Kinase</keyword>
<dbReference type="EMBL" id="JNBS01001073">
    <property type="protein sequence ID" value="OQS02826.1"/>
    <property type="molecule type" value="Genomic_DNA"/>
</dbReference>
<evidence type="ECO:0000259" key="4">
    <source>
        <dbReference type="Pfam" id="PF03931"/>
    </source>
</evidence>
<dbReference type="SMART" id="SM00512">
    <property type="entry name" value="Skp1"/>
    <property type="match status" value="2"/>
</dbReference>
<organism evidence="5 6">
    <name type="scientific">Thraustotheca clavata</name>
    <dbReference type="NCBI Taxonomy" id="74557"/>
    <lineage>
        <taxon>Eukaryota</taxon>
        <taxon>Sar</taxon>
        <taxon>Stramenopiles</taxon>
        <taxon>Oomycota</taxon>
        <taxon>Saprolegniomycetes</taxon>
        <taxon>Saprolegniales</taxon>
        <taxon>Achlyaceae</taxon>
        <taxon>Thraustotheca</taxon>
    </lineage>
</organism>
<dbReference type="InterPro" id="IPR036296">
    <property type="entry name" value="SKP1-like_dim_sf"/>
</dbReference>
<evidence type="ECO:0000313" key="5">
    <source>
        <dbReference type="EMBL" id="OQS02826.1"/>
    </source>
</evidence>
<accession>A0A1V9ZXU0</accession>
<dbReference type="SUPFAM" id="SSF54695">
    <property type="entry name" value="POZ domain"/>
    <property type="match status" value="2"/>
</dbReference>
<evidence type="ECO:0000256" key="2">
    <source>
        <dbReference type="ARBA" id="ARBA00022786"/>
    </source>
</evidence>
<reference evidence="5 6" key="1">
    <citation type="journal article" date="2014" name="Genome Biol. Evol.">
        <title>The secreted proteins of Achlya hypogyna and Thraustotheca clavata identify the ancestral oomycete secretome and reveal gene acquisitions by horizontal gene transfer.</title>
        <authorList>
            <person name="Misner I."/>
            <person name="Blouin N."/>
            <person name="Leonard G."/>
            <person name="Richards T.A."/>
            <person name="Lane C.E."/>
        </authorList>
    </citation>
    <scope>NUCLEOTIDE SEQUENCE [LARGE SCALE GENOMIC DNA]</scope>
    <source>
        <strain evidence="5 6">ATCC 34112</strain>
    </source>
</reference>
<proteinExistence type="inferred from homology"/>
<keyword evidence="2" id="KW-0833">Ubl conjugation pathway</keyword>
<dbReference type="Gene3D" id="3.30.710.10">
    <property type="entry name" value="Potassium Channel Kv1.1, Chain A"/>
    <property type="match status" value="2"/>
</dbReference>
<dbReference type="SUPFAM" id="SSF81382">
    <property type="entry name" value="Skp1 dimerisation domain-like"/>
    <property type="match status" value="2"/>
</dbReference>
<dbReference type="InterPro" id="IPR016897">
    <property type="entry name" value="SKP1"/>
</dbReference>
<comment type="similarity">
    <text evidence="1">Belongs to the SKP1 family.</text>
</comment>
<dbReference type="Pfam" id="PF03931">
    <property type="entry name" value="Skp1_POZ"/>
    <property type="match status" value="1"/>
</dbReference>
<dbReference type="Pfam" id="PF01466">
    <property type="entry name" value="Skp1"/>
    <property type="match status" value="2"/>
</dbReference>
<dbReference type="InterPro" id="IPR016073">
    <property type="entry name" value="Skp1_comp_POZ"/>
</dbReference>
<dbReference type="GO" id="GO:0006511">
    <property type="term" value="P:ubiquitin-dependent protein catabolic process"/>
    <property type="evidence" value="ECO:0007669"/>
    <property type="project" value="InterPro"/>
</dbReference>
<evidence type="ECO:0000313" key="6">
    <source>
        <dbReference type="Proteomes" id="UP000243217"/>
    </source>
</evidence>
<sequence>MSVELISSDGFVFDVDYNAALLIGAIKRQLKDGSKRAFSLPTVSGQILKKVISFIKHNQYHPMRSLPDDVCTNNIYQYVDKWHGDFIMSMDYQGVFEMILAAQDLDIMSLFELACARIAPLVLWKTPQQIRDTFNIEEEFTPEQEALIHEENRLVEFISYNHLNPMRELPKPLKMDLYDYVSKWHGDFISSMYCESQQILLKSKIYSNSETLSMAVVLESSQGDALQVDYDAALMLGSISEQLKTSAQRLFTFPKIESSLMKKVASFIMYHQHNPMKSIEKPIPSNNIYDAVEVWDADYITELDIAALFDLILAANQLGIKSLEDLGCAAAAALMKGKTLEEIRETFQIPSEFTPEEEKQICQHNRLADGSL</sequence>
<dbReference type="FunFam" id="3.30.710.10:FF:000124">
    <property type="entry name" value="Protein CBG09126"/>
    <property type="match status" value="2"/>
</dbReference>
<name>A0A1V9ZXU0_9STRA</name>
<feature type="domain" description="SKP1 component dimerisation" evidence="3">
    <location>
        <begin position="109"/>
        <end position="152"/>
    </location>
</feature>
<evidence type="ECO:0000256" key="1">
    <source>
        <dbReference type="ARBA" id="ARBA00009993"/>
    </source>
</evidence>
<dbReference type="GO" id="GO:0016301">
    <property type="term" value="F:kinase activity"/>
    <property type="evidence" value="ECO:0007669"/>
    <property type="project" value="UniProtKB-KW"/>
</dbReference>
<dbReference type="STRING" id="74557.A0A1V9ZXU0"/>
<protein>
    <submittedName>
        <fullName evidence="5">S-phase kinase-associated protein 1A</fullName>
    </submittedName>
</protein>
<dbReference type="OrthoDB" id="2342932at2759"/>
<keyword evidence="5" id="KW-0808">Transferase</keyword>
<gene>
    <name evidence="5" type="ORF">THRCLA_21317</name>
</gene>
<dbReference type="Proteomes" id="UP000243217">
    <property type="component" value="Unassembled WGS sequence"/>
</dbReference>
<dbReference type="PANTHER" id="PTHR11165">
    <property type="entry name" value="SKP1"/>
    <property type="match status" value="1"/>
</dbReference>
<comment type="caution">
    <text evidence="5">The sequence shown here is derived from an EMBL/GenBank/DDBJ whole genome shotgun (WGS) entry which is preliminary data.</text>
</comment>